<evidence type="ECO:0000259" key="1">
    <source>
        <dbReference type="Pfam" id="PF14292"/>
    </source>
</evidence>
<dbReference type="EMBL" id="QRJS01000006">
    <property type="protein sequence ID" value="RHH48428.1"/>
    <property type="molecule type" value="Genomic_DNA"/>
</dbReference>
<gene>
    <name evidence="2" type="ORF">DW204_03895</name>
</gene>
<dbReference type="InterPro" id="IPR025970">
    <property type="entry name" value="SusE"/>
</dbReference>
<reference evidence="2 3" key="1">
    <citation type="submission" date="2018-08" db="EMBL/GenBank/DDBJ databases">
        <title>A genome reference for cultivated species of the human gut microbiota.</title>
        <authorList>
            <person name="Zou Y."/>
            <person name="Xue W."/>
            <person name="Luo G."/>
        </authorList>
    </citation>
    <scope>NUCLEOTIDE SEQUENCE [LARGE SCALE GENOMIC DNA]</scope>
    <source>
        <strain evidence="2 3">AM17-44</strain>
    </source>
</reference>
<feature type="domain" description="SusE outer membrane protein" evidence="1">
    <location>
        <begin position="36"/>
        <end position="131"/>
    </location>
</feature>
<proteinExistence type="predicted"/>
<dbReference type="RefSeq" id="WP_118242952.1">
    <property type="nucleotide sequence ID" value="NZ_QRJS01000006.1"/>
</dbReference>
<evidence type="ECO:0000313" key="3">
    <source>
        <dbReference type="Proteomes" id="UP000284998"/>
    </source>
</evidence>
<comment type="caution">
    <text evidence="2">The sequence shown here is derived from an EMBL/GenBank/DDBJ whole genome shotgun (WGS) entry which is preliminary data.</text>
</comment>
<dbReference type="Proteomes" id="UP000284998">
    <property type="component" value="Unassembled WGS sequence"/>
</dbReference>
<organism evidence="2 3">
    <name type="scientific">Phocaeicola plebeius</name>
    <dbReference type="NCBI Taxonomy" id="310297"/>
    <lineage>
        <taxon>Bacteria</taxon>
        <taxon>Pseudomonadati</taxon>
        <taxon>Bacteroidota</taxon>
        <taxon>Bacteroidia</taxon>
        <taxon>Bacteroidales</taxon>
        <taxon>Bacteroidaceae</taxon>
        <taxon>Phocaeicola</taxon>
    </lineage>
</organism>
<evidence type="ECO:0000313" key="2">
    <source>
        <dbReference type="EMBL" id="RHH48428.1"/>
    </source>
</evidence>
<name>A0A414X598_9BACT</name>
<sequence length="521" mass="58755">MKMTILKNCLYTFAILSYLTSCRGYEIDNYKSRYESSMELVTSADTIYLNEQAPDDVALTLEWTPAVDYGWDYSVTYEYGISVSESKSQAISEYEDTENFSRSYTNKELQDLLVDEFEALTSSYYTMKFTVDATYTGPRLIMPEQSTVNVIVKTYGPKQFKADKVFIAGTAVGSAEIELSPKSDDEEIFIYEGPLSAGTVYFPVNYFDEVNAISPISGTDTDVTTNTQLEATMVDKTEANFWNVTEADTYRVTINFETKTVTFMKAADILEVDKIYLAGTAATGTDIEVTQTLENENIYAFYGELNEGTLYLPIEFGGSRSKAIVPNAKGSHDINDGTTNIFSQADMAKTDEEYWEITSTGKYRIVVDIEMKTIAIYSEAKDMPLREYSWNNTADGINPYTAPVEYLWMWGTFDSEANRNEPSDKYKMEPSKASPYIFTYSGTLNTGTVKFLVSNKWNNVYAFGATNTRDQNIKAELEVEYTMVGGQKDNRYSYYVIPEGTNFVVVDITDDANPTVVFSKR</sequence>
<accession>A0A414X598</accession>
<protein>
    <submittedName>
        <fullName evidence="2">DUF5116 domain-containing protein</fullName>
    </submittedName>
</protein>
<dbReference type="AlphaFoldDB" id="A0A414X598"/>
<dbReference type="Pfam" id="PF14292">
    <property type="entry name" value="SusE"/>
    <property type="match status" value="1"/>
</dbReference>